<proteinExistence type="predicted"/>
<dbReference type="AlphaFoldDB" id="A0A2U1PCF7"/>
<dbReference type="Proteomes" id="UP000245207">
    <property type="component" value="Unassembled WGS sequence"/>
</dbReference>
<protein>
    <submittedName>
        <fullName evidence="1">Uncharacterized protein</fullName>
    </submittedName>
</protein>
<keyword evidence="2" id="KW-1185">Reference proteome</keyword>
<comment type="caution">
    <text evidence="1">The sequence shown here is derived from an EMBL/GenBank/DDBJ whole genome shotgun (WGS) entry which is preliminary data.</text>
</comment>
<name>A0A2U1PCF7_ARTAN</name>
<evidence type="ECO:0000313" key="2">
    <source>
        <dbReference type="Proteomes" id="UP000245207"/>
    </source>
</evidence>
<reference evidence="1 2" key="1">
    <citation type="journal article" date="2018" name="Mol. Plant">
        <title>The genome of Artemisia annua provides insight into the evolution of Asteraceae family and artemisinin biosynthesis.</title>
        <authorList>
            <person name="Shen Q."/>
            <person name="Zhang L."/>
            <person name="Liao Z."/>
            <person name="Wang S."/>
            <person name="Yan T."/>
            <person name="Shi P."/>
            <person name="Liu M."/>
            <person name="Fu X."/>
            <person name="Pan Q."/>
            <person name="Wang Y."/>
            <person name="Lv Z."/>
            <person name="Lu X."/>
            <person name="Zhang F."/>
            <person name="Jiang W."/>
            <person name="Ma Y."/>
            <person name="Chen M."/>
            <person name="Hao X."/>
            <person name="Li L."/>
            <person name="Tang Y."/>
            <person name="Lv G."/>
            <person name="Zhou Y."/>
            <person name="Sun X."/>
            <person name="Brodelius P.E."/>
            <person name="Rose J.K.C."/>
            <person name="Tang K."/>
        </authorList>
    </citation>
    <scope>NUCLEOTIDE SEQUENCE [LARGE SCALE GENOMIC DNA]</scope>
    <source>
        <strain evidence="2">cv. Huhao1</strain>
        <tissue evidence="1">Leaf</tissue>
    </source>
</reference>
<evidence type="ECO:0000313" key="1">
    <source>
        <dbReference type="EMBL" id="PWA83418.1"/>
    </source>
</evidence>
<organism evidence="1 2">
    <name type="scientific">Artemisia annua</name>
    <name type="common">Sweet wormwood</name>
    <dbReference type="NCBI Taxonomy" id="35608"/>
    <lineage>
        <taxon>Eukaryota</taxon>
        <taxon>Viridiplantae</taxon>
        <taxon>Streptophyta</taxon>
        <taxon>Embryophyta</taxon>
        <taxon>Tracheophyta</taxon>
        <taxon>Spermatophyta</taxon>
        <taxon>Magnoliopsida</taxon>
        <taxon>eudicotyledons</taxon>
        <taxon>Gunneridae</taxon>
        <taxon>Pentapetalae</taxon>
        <taxon>asterids</taxon>
        <taxon>campanulids</taxon>
        <taxon>Asterales</taxon>
        <taxon>Asteraceae</taxon>
        <taxon>Asteroideae</taxon>
        <taxon>Anthemideae</taxon>
        <taxon>Artemisiinae</taxon>
        <taxon>Artemisia</taxon>
    </lineage>
</organism>
<dbReference type="OrthoDB" id="5511210at2759"/>
<gene>
    <name evidence="1" type="ORF">CTI12_AA168900</name>
</gene>
<accession>A0A2U1PCF7</accession>
<dbReference type="EMBL" id="PKPP01001353">
    <property type="protein sequence ID" value="PWA83418.1"/>
    <property type="molecule type" value="Genomic_DNA"/>
</dbReference>
<sequence>MMVNRKTQRSCIDLSLRSDSLSIIINESPTEEFLLERGIRHGDQLSLFFFIVAAERLKAMVSAKVDKWLFKGISVGNDNVMVLHQEYAMIPYSLEIRENIRVAISHGGSSQSSFNDLVDLIMPL</sequence>